<evidence type="ECO:0000313" key="2">
    <source>
        <dbReference type="Proteomes" id="UP000215459"/>
    </source>
</evidence>
<dbReference type="Proteomes" id="UP000215459">
    <property type="component" value="Unassembled WGS sequence"/>
</dbReference>
<reference evidence="1 2" key="1">
    <citation type="submission" date="2017-07" db="EMBL/GenBank/DDBJ databases">
        <title>The genome sequence of Paludifilum halophilum highlights mechanisms for microbial adaptation to high salt environemnts.</title>
        <authorList>
            <person name="Belbahri L."/>
        </authorList>
    </citation>
    <scope>NUCLEOTIDE SEQUENCE [LARGE SCALE GENOMIC DNA]</scope>
    <source>
        <strain evidence="1 2">DSM 102817</strain>
    </source>
</reference>
<keyword evidence="2" id="KW-1185">Reference proteome</keyword>
<proteinExistence type="predicted"/>
<dbReference type="OrthoDB" id="2991516at2"/>
<organism evidence="1 2">
    <name type="scientific">Paludifilum halophilum</name>
    <dbReference type="NCBI Taxonomy" id="1642702"/>
    <lineage>
        <taxon>Bacteria</taxon>
        <taxon>Bacillati</taxon>
        <taxon>Bacillota</taxon>
        <taxon>Bacilli</taxon>
        <taxon>Bacillales</taxon>
        <taxon>Thermoactinomycetaceae</taxon>
        <taxon>Paludifilum</taxon>
    </lineage>
</organism>
<name>A0A235B4N1_9BACL</name>
<sequence>MYFDFYHMERNVLEKQRELITDRSTPKRIRPSLFHRIWRNLRHRQKPVTTMNSDRACPLPAAASNSDNLLFLQLYRGDHRRKKREKTHRKARGGTE</sequence>
<dbReference type="RefSeq" id="WP_094265589.1">
    <property type="nucleotide sequence ID" value="NZ_NOWF01000011.1"/>
</dbReference>
<dbReference type="AlphaFoldDB" id="A0A235B4N1"/>
<gene>
    <name evidence="1" type="ORF">CHM34_15900</name>
</gene>
<comment type="caution">
    <text evidence="1">The sequence shown here is derived from an EMBL/GenBank/DDBJ whole genome shotgun (WGS) entry which is preliminary data.</text>
</comment>
<dbReference type="EMBL" id="NOWF01000011">
    <property type="protein sequence ID" value="OYD06575.1"/>
    <property type="molecule type" value="Genomic_DNA"/>
</dbReference>
<evidence type="ECO:0000313" key="1">
    <source>
        <dbReference type="EMBL" id="OYD06575.1"/>
    </source>
</evidence>
<accession>A0A235B4N1</accession>
<protein>
    <submittedName>
        <fullName evidence="1">Uncharacterized protein</fullName>
    </submittedName>
</protein>